<dbReference type="Proteomes" id="UP001501057">
    <property type="component" value="Unassembled WGS sequence"/>
</dbReference>
<protein>
    <recommendedName>
        <fullName evidence="3">ESX secretion-associated protein EspG</fullName>
    </recommendedName>
</protein>
<reference evidence="2" key="1">
    <citation type="journal article" date="2019" name="Int. J. Syst. Evol. Microbiol.">
        <title>The Global Catalogue of Microorganisms (GCM) 10K type strain sequencing project: providing services to taxonomists for standard genome sequencing and annotation.</title>
        <authorList>
            <consortium name="The Broad Institute Genomics Platform"/>
            <consortium name="The Broad Institute Genome Sequencing Center for Infectious Disease"/>
            <person name="Wu L."/>
            <person name="Ma J."/>
        </authorList>
    </citation>
    <scope>NUCLEOTIDE SEQUENCE [LARGE SCALE GENOMIC DNA]</scope>
    <source>
        <strain evidence="2">JCM 13518</strain>
    </source>
</reference>
<comment type="caution">
    <text evidence="1">The sequence shown here is derived from an EMBL/GenBank/DDBJ whole genome shotgun (WGS) entry which is preliminary data.</text>
</comment>
<sequence length="250" mass="25162">MRSGLDEATWAAVVAETGLDVASSPLRPLGEHAAPAAAPEPTLVEAAALALGRADVGISLLAGTHHSGVMAQLGADTSVLGVALRAVLSGVGGAEGPVAVPGVELGAGRAGGMVEEVMRLVPPGGEVRDLPAGSVGLEREDALVMARTAVADEPVADAAARRAGLDEVPEVIRAVARGTTASATLTISTSAARLYAVRQWLLTDAGWVSLTMLGRRVVHAPRSRDELAAELTALLAGAWDSALAARGRAS</sequence>
<keyword evidence="2" id="KW-1185">Reference proteome</keyword>
<dbReference type="RefSeq" id="WP_344202033.1">
    <property type="nucleotide sequence ID" value="NZ_BAAAME010000004.1"/>
</dbReference>
<organism evidence="1 2">
    <name type="scientific">Aeromicrobium alkaliterrae</name>
    <dbReference type="NCBI Taxonomy" id="302168"/>
    <lineage>
        <taxon>Bacteria</taxon>
        <taxon>Bacillati</taxon>
        <taxon>Actinomycetota</taxon>
        <taxon>Actinomycetes</taxon>
        <taxon>Propionibacteriales</taxon>
        <taxon>Nocardioidaceae</taxon>
        <taxon>Aeromicrobium</taxon>
    </lineage>
</organism>
<accession>A0ABP4W2R9</accession>
<dbReference type="EMBL" id="BAAAME010000004">
    <property type="protein sequence ID" value="GAA1743747.1"/>
    <property type="molecule type" value="Genomic_DNA"/>
</dbReference>
<proteinExistence type="predicted"/>
<gene>
    <name evidence="1" type="ORF">GCM10009710_24710</name>
</gene>
<evidence type="ECO:0008006" key="3">
    <source>
        <dbReference type="Google" id="ProtNLM"/>
    </source>
</evidence>
<evidence type="ECO:0000313" key="1">
    <source>
        <dbReference type="EMBL" id="GAA1743747.1"/>
    </source>
</evidence>
<evidence type="ECO:0000313" key="2">
    <source>
        <dbReference type="Proteomes" id="UP001501057"/>
    </source>
</evidence>
<name>A0ABP4W2R9_9ACTN</name>